<protein>
    <submittedName>
        <fullName evidence="1">Hypothetical_protein</fullName>
    </submittedName>
</protein>
<dbReference type="EMBL" id="CAXDID020000021">
    <property type="protein sequence ID" value="CAL5987075.1"/>
    <property type="molecule type" value="Genomic_DNA"/>
</dbReference>
<sequence>MKPLQIQNHIRKIDTTKLKSLQNYQNFSGNGNVIKIMSQLKNQNKLELLKISKNMGKLWASQINQQKLISIEEPKSSFQTMEQNIDTVQMLRSGTLQRISVSDSIFNDVDLSFEQ</sequence>
<proteinExistence type="predicted"/>
<accession>A0ABP1H623</accession>
<dbReference type="Proteomes" id="UP001642409">
    <property type="component" value="Unassembled WGS sequence"/>
</dbReference>
<comment type="caution">
    <text evidence="1">The sequence shown here is derived from an EMBL/GenBank/DDBJ whole genome shotgun (WGS) entry which is preliminary data.</text>
</comment>
<name>A0ABP1H623_9EUKA</name>
<organism evidence="1 2">
    <name type="scientific">Hexamita inflata</name>
    <dbReference type="NCBI Taxonomy" id="28002"/>
    <lineage>
        <taxon>Eukaryota</taxon>
        <taxon>Metamonada</taxon>
        <taxon>Diplomonadida</taxon>
        <taxon>Hexamitidae</taxon>
        <taxon>Hexamitinae</taxon>
        <taxon>Hexamita</taxon>
    </lineage>
</organism>
<keyword evidence="2" id="KW-1185">Reference proteome</keyword>
<evidence type="ECO:0000313" key="2">
    <source>
        <dbReference type="Proteomes" id="UP001642409"/>
    </source>
</evidence>
<gene>
    <name evidence="1" type="ORF">HINF_LOCUS9711</name>
</gene>
<reference evidence="1 2" key="1">
    <citation type="submission" date="2024-07" db="EMBL/GenBank/DDBJ databases">
        <authorList>
            <person name="Akdeniz Z."/>
        </authorList>
    </citation>
    <scope>NUCLEOTIDE SEQUENCE [LARGE SCALE GENOMIC DNA]</scope>
</reference>
<evidence type="ECO:0000313" key="1">
    <source>
        <dbReference type="EMBL" id="CAL5987075.1"/>
    </source>
</evidence>